<feature type="transmembrane region" description="Helical" evidence="1">
    <location>
        <begin position="6"/>
        <end position="23"/>
    </location>
</feature>
<protein>
    <recommendedName>
        <fullName evidence="2">VanZ-like domain-containing protein</fullName>
    </recommendedName>
</protein>
<feature type="domain" description="VanZ-like" evidence="2">
    <location>
        <begin position="42"/>
        <end position="160"/>
    </location>
</feature>
<proteinExistence type="predicted"/>
<evidence type="ECO:0000259" key="2">
    <source>
        <dbReference type="Pfam" id="PF04892"/>
    </source>
</evidence>
<evidence type="ECO:0000313" key="3">
    <source>
        <dbReference type="EMBL" id="KRL89940.1"/>
    </source>
</evidence>
<dbReference type="InterPro" id="IPR053150">
    <property type="entry name" value="Teicoplanin_resist-assoc"/>
</dbReference>
<dbReference type="PATRIC" id="fig|1423760.3.peg.1606"/>
<comment type="caution">
    <text evidence="3">The sequence shown here is derived from an EMBL/GenBank/DDBJ whole genome shotgun (WGS) entry which is preliminary data.</text>
</comment>
<organism evidence="3 4">
    <name type="scientific">Limosilactobacillus ingluviei DSM 15946</name>
    <dbReference type="NCBI Taxonomy" id="1423760"/>
    <lineage>
        <taxon>Bacteria</taxon>
        <taxon>Bacillati</taxon>
        <taxon>Bacillota</taxon>
        <taxon>Bacilli</taxon>
        <taxon>Lactobacillales</taxon>
        <taxon>Lactobacillaceae</taxon>
        <taxon>Limosilactobacillus</taxon>
    </lineage>
</organism>
<reference evidence="3 4" key="1">
    <citation type="journal article" date="2015" name="Genome Announc.">
        <title>Expanding the biotechnology potential of lactobacilli through comparative genomics of 213 strains and associated genera.</title>
        <authorList>
            <person name="Sun Z."/>
            <person name="Harris H.M."/>
            <person name="McCann A."/>
            <person name="Guo C."/>
            <person name="Argimon S."/>
            <person name="Zhang W."/>
            <person name="Yang X."/>
            <person name="Jeffery I.B."/>
            <person name="Cooney J.C."/>
            <person name="Kagawa T.F."/>
            <person name="Liu W."/>
            <person name="Song Y."/>
            <person name="Salvetti E."/>
            <person name="Wrobel A."/>
            <person name="Rasinkangas P."/>
            <person name="Parkhill J."/>
            <person name="Rea M.C."/>
            <person name="O'Sullivan O."/>
            <person name="Ritari J."/>
            <person name="Douillard F.P."/>
            <person name="Paul Ross R."/>
            <person name="Yang R."/>
            <person name="Briner A.E."/>
            <person name="Felis G.E."/>
            <person name="de Vos W.M."/>
            <person name="Barrangou R."/>
            <person name="Klaenhammer T.R."/>
            <person name="Caufield P.W."/>
            <person name="Cui Y."/>
            <person name="Zhang H."/>
            <person name="O'Toole P.W."/>
        </authorList>
    </citation>
    <scope>NUCLEOTIDE SEQUENCE [LARGE SCALE GENOMIC DNA]</scope>
    <source>
        <strain evidence="3 4">DSM 15946</strain>
    </source>
</reference>
<accession>A0A0R1UB65</accession>
<dbReference type="Pfam" id="PF04892">
    <property type="entry name" value="VanZ"/>
    <property type="match status" value="1"/>
</dbReference>
<name>A0A0R1UB65_9LACO</name>
<keyword evidence="1" id="KW-1133">Transmembrane helix</keyword>
<evidence type="ECO:0000256" key="1">
    <source>
        <dbReference type="SAM" id="Phobius"/>
    </source>
</evidence>
<evidence type="ECO:0000313" key="4">
    <source>
        <dbReference type="Proteomes" id="UP000050816"/>
    </source>
</evidence>
<dbReference type="Proteomes" id="UP000050816">
    <property type="component" value="Unassembled WGS sequence"/>
</dbReference>
<gene>
    <name evidence="3" type="ORF">FC43_GL001534</name>
</gene>
<feature type="transmembrane region" description="Helical" evidence="1">
    <location>
        <begin position="149"/>
        <end position="171"/>
    </location>
</feature>
<dbReference type="PANTHER" id="PTHR36834">
    <property type="entry name" value="MEMBRANE PROTEIN-RELATED"/>
    <property type="match status" value="1"/>
</dbReference>
<dbReference type="PANTHER" id="PTHR36834:SF1">
    <property type="entry name" value="INTEGRAL MEMBRANE PROTEIN"/>
    <property type="match status" value="1"/>
</dbReference>
<feature type="transmembrane region" description="Helical" evidence="1">
    <location>
        <begin position="35"/>
        <end position="59"/>
    </location>
</feature>
<dbReference type="InterPro" id="IPR006976">
    <property type="entry name" value="VanZ-like"/>
</dbReference>
<dbReference type="AlphaFoldDB" id="A0A0R1UB65"/>
<keyword evidence="1" id="KW-0812">Transmembrane</keyword>
<feature type="transmembrane region" description="Helical" evidence="1">
    <location>
        <begin position="109"/>
        <end position="129"/>
    </location>
</feature>
<dbReference type="EMBL" id="AZFK01000040">
    <property type="protein sequence ID" value="KRL89940.1"/>
    <property type="molecule type" value="Genomic_DNA"/>
</dbReference>
<dbReference type="RefSeq" id="WP_056954767.1">
    <property type="nucleotide sequence ID" value="NZ_AZFK01000040.1"/>
</dbReference>
<keyword evidence="1" id="KW-0472">Membrane</keyword>
<sequence length="177" mass="20238">MLQTQWLTFGVAWLILLVGYYRLLAVPNRTPAQRVTVLTSLGYLMVVAWLVFAPVGLVLPDSYKDLSYFYMVPYNLHPLVHVDPEFLANILLTGPLGVYCYLWRPHWSWWQVALAGLVPGLVIESTQFASDWLVHTLRVVDIDDVITNWAGLVLGYAVVWGLDHTSLRTLIKPFRLR</sequence>
<feature type="transmembrane region" description="Helical" evidence="1">
    <location>
        <begin position="86"/>
        <end position="102"/>
    </location>
</feature>